<gene>
    <name evidence="3" type="ORF">H1R19_17605</name>
</gene>
<feature type="region of interest" description="Disordered" evidence="1">
    <location>
        <begin position="415"/>
        <end position="469"/>
    </location>
</feature>
<reference evidence="4" key="1">
    <citation type="submission" date="2020-07" db="EMBL/GenBank/DDBJ databases">
        <title>novel species isolated from the respiratory tract of Marmot.</title>
        <authorList>
            <person name="Zhang G."/>
        </authorList>
    </citation>
    <scope>NUCLEOTIDE SEQUENCE [LARGE SCALE GENOMIC DNA]</scope>
    <source>
        <strain evidence="4">686</strain>
    </source>
</reference>
<dbReference type="RefSeq" id="WP_219849692.1">
    <property type="nucleotide sequence ID" value="NZ_CP059491.1"/>
</dbReference>
<name>A0A7D7QYY4_9ACTN</name>
<accession>A0A7D7QYY4</accession>
<keyword evidence="2" id="KW-1133">Transmembrane helix</keyword>
<dbReference type="AlphaFoldDB" id="A0A7D7QYY4"/>
<dbReference type="Proteomes" id="UP000515663">
    <property type="component" value="Chromosome"/>
</dbReference>
<keyword evidence="4" id="KW-1185">Reference proteome</keyword>
<dbReference type="EMBL" id="CP059491">
    <property type="protein sequence ID" value="QMT00691.1"/>
    <property type="molecule type" value="Genomic_DNA"/>
</dbReference>
<feature type="transmembrane region" description="Helical" evidence="2">
    <location>
        <begin position="26"/>
        <end position="47"/>
    </location>
</feature>
<dbReference type="KEGG" id="gji:H1R19_17605"/>
<evidence type="ECO:0008006" key="5">
    <source>
        <dbReference type="Google" id="ProtNLM"/>
    </source>
</evidence>
<feature type="region of interest" description="Disordered" evidence="1">
    <location>
        <begin position="173"/>
        <end position="192"/>
    </location>
</feature>
<feature type="compositionally biased region" description="Basic and acidic residues" evidence="1">
    <location>
        <begin position="174"/>
        <end position="189"/>
    </location>
</feature>
<evidence type="ECO:0000256" key="1">
    <source>
        <dbReference type="SAM" id="MobiDB-lite"/>
    </source>
</evidence>
<organism evidence="3 4">
    <name type="scientific">Gordonia jinghuaiqii</name>
    <dbReference type="NCBI Taxonomy" id="2758710"/>
    <lineage>
        <taxon>Bacteria</taxon>
        <taxon>Bacillati</taxon>
        <taxon>Actinomycetota</taxon>
        <taxon>Actinomycetes</taxon>
        <taxon>Mycobacteriales</taxon>
        <taxon>Gordoniaceae</taxon>
        <taxon>Gordonia</taxon>
    </lineage>
</organism>
<evidence type="ECO:0000313" key="3">
    <source>
        <dbReference type="EMBL" id="QMT00691.1"/>
    </source>
</evidence>
<keyword evidence="2" id="KW-0472">Membrane</keyword>
<evidence type="ECO:0000256" key="2">
    <source>
        <dbReference type="SAM" id="Phobius"/>
    </source>
</evidence>
<keyword evidence="2" id="KW-0812">Transmembrane</keyword>
<proteinExistence type="predicted"/>
<feature type="compositionally biased region" description="Basic and acidic residues" evidence="1">
    <location>
        <begin position="453"/>
        <end position="469"/>
    </location>
</feature>
<evidence type="ECO:0000313" key="4">
    <source>
        <dbReference type="Proteomes" id="UP000515663"/>
    </source>
</evidence>
<protein>
    <recommendedName>
        <fullName evidence="5">Capsular polysaccharide biosynthesis protein</fullName>
    </recommendedName>
</protein>
<sequence>MSSSLDSAGRRDAPPSIDLFGHFRDLARVAVPAILIGVLVGAGVFALRTALVAEKYSATVVAEINPAGNIIPGDAFVEQMRAPFTALSTDENVLRQVLTQVDTGWDTAELRANVATSPGTSPSLMLFTATAPTSEQAEGVARAMVTAISAASVSNHARDISRQVDQLRAQVTAERARNRALPDRGDSKSESNATLADLNAQLTRLQNSSTDTLTILAAPSAGEKPVAPNPGQEGAVAGLAAAIVAAEILVLVRGRSGRRPNPIWARRIAHRYGAHLTYGKPGEPALPATLLPALAQRHRRAQVALILTGDAVHIDGLVDTLIPAEDDASAGHPMRVEHLALTDPWWQRLDPAQLALAVVVVSDAENDREPVEQALTQLAAIGVTRHLVVQRSATRAPGRPADRLLPATLRGADAAGYEPFPSGDVPTEHVRAEGRTPMTRTPSHEASAGVPFDSDRFRVPPRDADSHAR</sequence>